<evidence type="ECO:0000313" key="3">
    <source>
        <dbReference type="EMBL" id="KFX42461.1"/>
    </source>
</evidence>
<dbReference type="HOGENOM" id="CLU_012103_1_0_1"/>
<sequence length="629" mass="68340">MRDQFRRSPVTRPAMPSPSTNPDKHNNGIPAKPFTPTLSSAFRPTVKPSLPLTPRLAHPGNTQTPKRPESSIIPPREDAATPDSIYLGINITPRSGHRTSRRDGHISSPEITSSAATHAGSYTSRPTVPVTPGYMRSERSPIRGYPRSEISKSTVSRGSNIDVPGSRTLPRPPSSSEGLNPTAKFFHADEARSGGSHEPEARPRTISKPAQTSTFFYADGSHDQDSHTDDSSKGIPPKRRSTGSGRLTGGTKSPSLLSPRLRTAQLVDPISRSSSEGSLQPSPNIEEVSVPRTAISAEPPTPGLTRPPQLPSHPTHRKSCSVDSTTNITSPHVTSRRVTPTSSSPFLPEPLSSPSEQLSHSTLITPNPPIQLIDHRDQPYTVPQSPIKFDGGPNAAGEDAVNARTERKVLDLEISNSSLLAINRTLERELRKQNAELRRFRRLSRSGRLSIATSLRSTSGGGLSAVSESGDISELSSTYSNDELSDESDPDSLDEGTVSPNSLGEHDSHHRVDDEKQFMLDLAKHQELLIDSQKLNQSLKRCIGWTEELIKEGRKALEYNVHVNDIEIGGRVLDPDELGEDLDRGHGLLSPAADVRGDFQFSALDALDNVLEEESLLEEAVDLNLDSEQ</sequence>
<comment type="caution">
    <text evidence="3">The sequence shown here is derived from an EMBL/GenBank/DDBJ whole genome shotgun (WGS) entry which is preliminary data.</text>
</comment>
<feature type="compositionally biased region" description="Polar residues" evidence="2">
    <location>
        <begin position="321"/>
        <end position="332"/>
    </location>
</feature>
<accession>A0A093V6Z1</accession>
<dbReference type="PANTHER" id="PTHR38701:SF1">
    <property type="entry name" value="UP-REGULATED DURING SEPTATION PROTEIN 1 DOMAIN-CONTAINING PROTEIN"/>
    <property type="match status" value="1"/>
</dbReference>
<feature type="compositionally biased region" description="Basic and acidic residues" evidence="2">
    <location>
        <begin position="186"/>
        <end position="203"/>
    </location>
</feature>
<dbReference type="AlphaFoldDB" id="A0A093V6Z1"/>
<dbReference type="eggNOG" id="ENOG502SDCC">
    <property type="taxonomic scope" value="Eukaryota"/>
</dbReference>
<evidence type="ECO:0000256" key="1">
    <source>
        <dbReference type="SAM" id="Coils"/>
    </source>
</evidence>
<feature type="compositionally biased region" description="Basic and acidic residues" evidence="2">
    <location>
        <begin position="220"/>
        <end position="232"/>
    </location>
</feature>
<proteinExistence type="predicted"/>
<evidence type="ECO:0000256" key="2">
    <source>
        <dbReference type="SAM" id="MobiDB-lite"/>
    </source>
</evidence>
<keyword evidence="1" id="KW-0175">Coiled coil</keyword>
<feature type="region of interest" description="Disordered" evidence="2">
    <location>
        <begin position="1"/>
        <end position="363"/>
    </location>
</feature>
<feature type="compositionally biased region" description="Acidic residues" evidence="2">
    <location>
        <begin position="483"/>
        <end position="494"/>
    </location>
</feature>
<name>A0A093V6Z1_TALMA</name>
<organism evidence="3">
    <name type="scientific">Talaromyces marneffei PM1</name>
    <dbReference type="NCBI Taxonomy" id="1077442"/>
    <lineage>
        <taxon>Eukaryota</taxon>
        <taxon>Fungi</taxon>
        <taxon>Dikarya</taxon>
        <taxon>Ascomycota</taxon>
        <taxon>Pezizomycotina</taxon>
        <taxon>Eurotiomycetes</taxon>
        <taxon>Eurotiomycetidae</taxon>
        <taxon>Eurotiales</taxon>
        <taxon>Trichocomaceae</taxon>
        <taxon>Talaromyces</taxon>
        <taxon>Talaromyces sect. Talaromyces</taxon>
    </lineage>
</organism>
<reference evidence="3" key="2">
    <citation type="journal article" date="2014" name="PLoS Genet.">
        <title>Signature gene expression reveals novel clues to the molecular mechanisms of dimorphic transition in Penicillium marneffei.</title>
        <authorList>
            <person name="Yang E."/>
            <person name="Wang G."/>
            <person name="Cai J."/>
            <person name="Woo P.C."/>
            <person name="Lau S.K."/>
            <person name="Yuen K.-Y."/>
            <person name="Chow W.-N."/>
            <person name="Lin X."/>
        </authorList>
    </citation>
    <scope>NUCLEOTIDE SEQUENCE</scope>
    <source>
        <strain evidence="3">PM1</strain>
    </source>
</reference>
<reference key="1">
    <citation type="journal article" date="2014" name="PLoS Genet.">
        <title>Signature Gene Expression Reveals Novel Clues to the Molecular Mechanisms of Dimorphic Transition in Penicillium marneffei.</title>
        <authorList>
            <person name="Yang E."/>
            <person name="Wang G."/>
            <person name="Cai J."/>
            <person name="Woo P.C."/>
            <person name="Lau S.K."/>
            <person name="Yuen K.-Y."/>
            <person name="Chow W.-N."/>
            <person name="Lin X."/>
        </authorList>
    </citation>
    <scope>NUCLEOTIDE SEQUENCE [LARGE SCALE GENOMIC DNA]</scope>
    <source>
        <strain>PM1</strain>
    </source>
</reference>
<feature type="region of interest" description="Disordered" evidence="2">
    <location>
        <begin position="455"/>
        <end position="510"/>
    </location>
</feature>
<protein>
    <submittedName>
        <fullName evidence="3">Uncharacterized protein</fullName>
    </submittedName>
</protein>
<dbReference type="PANTHER" id="PTHR38701">
    <property type="entry name" value="CHROMOSOME 8, WHOLE GENOME SHOTGUN SEQUENCE"/>
    <property type="match status" value="1"/>
</dbReference>
<dbReference type="EMBL" id="JPOX01000044">
    <property type="protein sequence ID" value="KFX42461.1"/>
    <property type="molecule type" value="Genomic_DNA"/>
</dbReference>
<feature type="coiled-coil region" evidence="1">
    <location>
        <begin position="416"/>
        <end position="443"/>
    </location>
</feature>
<gene>
    <name evidence="3" type="ORF">GQ26_0440330</name>
</gene>
<feature type="compositionally biased region" description="Low complexity" evidence="2">
    <location>
        <begin position="336"/>
        <end position="363"/>
    </location>
</feature>
<feature type="compositionally biased region" description="Polar residues" evidence="2">
    <location>
        <begin position="271"/>
        <end position="283"/>
    </location>
</feature>
<feature type="compositionally biased region" description="Low complexity" evidence="2">
    <location>
        <begin position="242"/>
        <end position="253"/>
    </location>
</feature>
<feature type="compositionally biased region" description="Polar residues" evidence="2">
    <location>
        <begin position="109"/>
        <end position="126"/>
    </location>
</feature>